<dbReference type="EnsemblProtists" id="Phyra77759">
    <property type="protein sequence ID" value="Phyra77759"/>
    <property type="gene ID" value="Phyra77759"/>
</dbReference>
<sequence>MMTENNNLLYHPGDGGFDRLDEMEGGTLARIPVLRSVPVPMTRPWATRGAITLLLVCGVVFGVIAIASMNNGSETTSAAVSAEGPANNANVGGVTIVSGSSSLVADNGATGSTSTDESTLGSSTADKSEDSSVDTSDDSPSEATAGLSGLNEESASGSNHSTGASSFEEVIINPLETWTDDSQLGSVEGSASDASESQSASSGSEQDFLISGSASTDTSLDTWIFDSVSGSQDSSMEDSALVSDWHSSSADDENSDSLSRSEDSSSGL</sequence>
<proteinExistence type="predicted"/>
<organism evidence="3 4">
    <name type="scientific">Phytophthora ramorum</name>
    <name type="common">Sudden oak death agent</name>
    <dbReference type="NCBI Taxonomy" id="164328"/>
    <lineage>
        <taxon>Eukaryota</taxon>
        <taxon>Sar</taxon>
        <taxon>Stramenopiles</taxon>
        <taxon>Oomycota</taxon>
        <taxon>Peronosporomycetes</taxon>
        <taxon>Peronosporales</taxon>
        <taxon>Peronosporaceae</taxon>
        <taxon>Phytophthora</taxon>
    </lineage>
</organism>
<reference evidence="3" key="2">
    <citation type="submission" date="2015-06" db="UniProtKB">
        <authorList>
            <consortium name="EnsemblProtists"/>
        </authorList>
    </citation>
    <scope>IDENTIFICATION</scope>
    <source>
        <strain evidence="3">Pr102</strain>
    </source>
</reference>
<dbReference type="InParanoid" id="H3GMM0"/>
<feature type="region of interest" description="Disordered" evidence="1">
    <location>
        <begin position="179"/>
        <end position="213"/>
    </location>
</feature>
<keyword evidence="4" id="KW-1185">Reference proteome</keyword>
<dbReference type="EMBL" id="DS566023">
    <property type="status" value="NOT_ANNOTATED_CDS"/>
    <property type="molecule type" value="Genomic_DNA"/>
</dbReference>
<dbReference type="VEuPathDB" id="FungiDB:KRP23_8099"/>
<dbReference type="OMA" id="ASMDNWF"/>
<dbReference type="AlphaFoldDB" id="H3GMM0"/>
<dbReference type="HOGENOM" id="CLU_1071447_0_0_1"/>
<protein>
    <submittedName>
        <fullName evidence="3">Uncharacterized protein</fullName>
    </submittedName>
</protein>
<feature type="compositionally biased region" description="Basic and acidic residues" evidence="1">
    <location>
        <begin position="259"/>
        <end position="268"/>
    </location>
</feature>
<dbReference type="VEuPathDB" id="FungiDB:KRP22_12656"/>
<evidence type="ECO:0000256" key="2">
    <source>
        <dbReference type="SAM" id="Phobius"/>
    </source>
</evidence>
<keyword evidence="2" id="KW-0812">Transmembrane</keyword>
<evidence type="ECO:0000256" key="1">
    <source>
        <dbReference type="SAM" id="MobiDB-lite"/>
    </source>
</evidence>
<feature type="compositionally biased region" description="Polar residues" evidence="1">
    <location>
        <begin position="109"/>
        <end position="125"/>
    </location>
</feature>
<accession>H3GMM0</accession>
<dbReference type="Proteomes" id="UP000005238">
    <property type="component" value="Unassembled WGS sequence"/>
</dbReference>
<dbReference type="eggNOG" id="ENOG502RGJW">
    <property type="taxonomic scope" value="Eukaryota"/>
</dbReference>
<feature type="transmembrane region" description="Helical" evidence="2">
    <location>
        <begin position="45"/>
        <end position="67"/>
    </location>
</feature>
<evidence type="ECO:0000313" key="4">
    <source>
        <dbReference type="Proteomes" id="UP000005238"/>
    </source>
</evidence>
<name>H3GMM0_PHYRM</name>
<keyword evidence="2" id="KW-0472">Membrane</keyword>
<feature type="compositionally biased region" description="Low complexity" evidence="1">
    <location>
        <begin position="188"/>
        <end position="207"/>
    </location>
</feature>
<keyword evidence="2" id="KW-1133">Transmembrane helix</keyword>
<reference evidence="4" key="1">
    <citation type="journal article" date="2006" name="Science">
        <title>Phytophthora genome sequences uncover evolutionary origins and mechanisms of pathogenesis.</title>
        <authorList>
            <person name="Tyler B.M."/>
            <person name="Tripathy S."/>
            <person name="Zhang X."/>
            <person name="Dehal P."/>
            <person name="Jiang R.H."/>
            <person name="Aerts A."/>
            <person name="Arredondo F.D."/>
            <person name="Baxter L."/>
            <person name="Bensasson D."/>
            <person name="Beynon J.L."/>
            <person name="Chapman J."/>
            <person name="Damasceno C.M."/>
            <person name="Dorrance A.E."/>
            <person name="Dou D."/>
            <person name="Dickerman A.W."/>
            <person name="Dubchak I.L."/>
            <person name="Garbelotto M."/>
            <person name="Gijzen M."/>
            <person name="Gordon S.G."/>
            <person name="Govers F."/>
            <person name="Grunwald N.J."/>
            <person name="Huang W."/>
            <person name="Ivors K.L."/>
            <person name="Jones R.W."/>
            <person name="Kamoun S."/>
            <person name="Krampis K."/>
            <person name="Lamour K.H."/>
            <person name="Lee M.K."/>
            <person name="McDonald W.H."/>
            <person name="Medina M."/>
            <person name="Meijer H.J."/>
            <person name="Nordberg E.K."/>
            <person name="Maclean D.J."/>
            <person name="Ospina-Giraldo M.D."/>
            <person name="Morris P.F."/>
            <person name="Phuntumart V."/>
            <person name="Putnam N.H."/>
            <person name="Rash S."/>
            <person name="Rose J.K."/>
            <person name="Sakihama Y."/>
            <person name="Salamov A.A."/>
            <person name="Savidor A."/>
            <person name="Scheuring C.F."/>
            <person name="Smith B.M."/>
            <person name="Sobral B.W."/>
            <person name="Terry A."/>
            <person name="Torto-Alalibo T.A."/>
            <person name="Win J."/>
            <person name="Xu Z."/>
            <person name="Zhang H."/>
            <person name="Grigoriev I.V."/>
            <person name="Rokhsar D.S."/>
            <person name="Boore J.L."/>
        </authorList>
    </citation>
    <scope>NUCLEOTIDE SEQUENCE [LARGE SCALE GENOMIC DNA]</scope>
    <source>
        <strain evidence="4">Pr102</strain>
    </source>
</reference>
<feature type="region of interest" description="Disordered" evidence="1">
    <location>
        <begin position="228"/>
        <end position="268"/>
    </location>
</feature>
<evidence type="ECO:0000313" key="3">
    <source>
        <dbReference type="EnsemblProtists" id="Phyra77759"/>
    </source>
</evidence>
<feature type="compositionally biased region" description="Polar residues" evidence="1">
    <location>
        <begin position="151"/>
        <end position="165"/>
    </location>
</feature>
<feature type="region of interest" description="Disordered" evidence="1">
    <location>
        <begin position="107"/>
        <end position="165"/>
    </location>
</feature>
<feature type="compositionally biased region" description="Acidic residues" evidence="1">
    <location>
        <begin position="131"/>
        <end position="140"/>
    </location>
</feature>